<dbReference type="FunFam" id="2.40.30.130:FF:000001">
    <property type="entry name" value="Alanine--tRNA ligase"/>
    <property type="match status" value="1"/>
</dbReference>
<evidence type="ECO:0000256" key="1">
    <source>
        <dbReference type="ARBA" id="ARBA00004496"/>
    </source>
</evidence>
<evidence type="ECO:0000256" key="11">
    <source>
        <dbReference type="ARBA" id="ARBA00023146"/>
    </source>
</evidence>
<dbReference type="InterPro" id="IPR018165">
    <property type="entry name" value="Ala-tRNA-synth_IIc_core"/>
</dbReference>
<dbReference type="FunFam" id="3.30.930.10:FF:000004">
    <property type="entry name" value="Alanine--tRNA ligase"/>
    <property type="match status" value="1"/>
</dbReference>
<dbReference type="PANTHER" id="PTHR11777">
    <property type="entry name" value="ALANYL-TRNA SYNTHETASE"/>
    <property type="match status" value="1"/>
</dbReference>
<evidence type="ECO:0000313" key="16">
    <source>
        <dbReference type="Proteomes" id="UP000243063"/>
    </source>
</evidence>
<dbReference type="InterPro" id="IPR009000">
    <property type="entry name" value="Transl_B-barrel_sf"/>
</dbReference>
<dbReference type="Gene3D" id="3.10.310.40">
    <property type="match status" value="1"/>
</dbReference>
<keyword evidence="10 12" id="KW-0648">Protein biosynthesis</keyword>
<keyword evidence="7 12" id="KW-0862">Zinc</keyword>
<feature type="binding site" evidence="12">
    <location>
        <position position="670"/>
    </location>
    <ligand>
        <name>Zn(2+)</name>
        <dbReference type="ChEBI" id="CHEBI:29105"/>
    </ligand>
</feature>
<evidence type="ECO:0000256" key="2">
    <source>
        <dbReference type="ARBA" id="ARBA00008226"/>
    </source>
</evidence>
<gene>
    <name evidence="12" type="primary">alaS</name>
    <name evidence="15" type="ORF">SAMN05216580_0207</name>
</gene>
<dbReference type="HAMAP" id="MF_00036_B">
    <property type="entry name" value="Ala_tRNA_synth_B"/>
    <property type="match status" value="1"/>
</dbReference>
<dbReference type="InterPro" id="IPR003156">
    <property type="entry name" value="DHHA1_dom"/>
</dbReference>
<accession>A0A1H2E1B7</accession>
<keyword evidence="9 12" id="KW-0694">RNA-binding</keyword>
<keyword evidence="3 12" id="KW-0820">tRNA-binding</keyword>
<dbReference type="SMART" id="SM00863">
    <property type="entry name" value="tRNA_SAD"/>
    <property type="match status" value="1"/>
</dbReference>
<dbReference type="EC" id="6.1.1.7" evidence="12"/>
<comment type="cofactor">
    <cofactor evidence="12">
        <name>Zn(2+)</name>
        <dbReference type="ChEBI" id="CHEBI:29105"/>
    </cofactor>
    <text evidence="12">Binds 1 zinc ion per subunit.</text>
</comment>
<evidence type="ECO:0000256" key="12">
    <source>
        <dbReference type="HAMAP-Rule" id="MF_00036"/>
    </source>
</evidence>
<evidence type="ECO:0000256" key="7">
    <source>
        <dbReference type="ARBA" id="ARBA00022833"/>
    </source>
</evidence>
<dbReference type="Gene3D" id="3.30.930.10">
    <property type="entry name" value="Bira Bifunctional Protein, Domain 2"/>
    <property type="match status" value="1"/>
</dbReference>
<dbReference type="Pfam" id="PF01411">
    <property type="entry name" value="tRNA-synt_2c"/>
    <property type="match status" value="1"/>
</dbReference>
<dbReference type="Proteomes" id="UP000243063">
    <property type="component" value="Chromosome I"/>
</dbReference>
<dbReference type="InterPro" id="IPR050058">
    <property type="entry name" value="Ala-tRNA_ligase"/>
</dbReference>
<dbReference type="RefSeq" id="WP_090211456.1">
    <property type="nucleotide sequence ID" value="NZ_LT629780.1"/>
</dbReference>
<dbReference type="Gene3D" id="6.10.250.550">
    <property type="match status" value="1"/>
</dbReference>
<dbReference type="InterPro" id="IPR023033">
    <property type="entry name" value="Ala_tRNA_ligase_euk/bac"/>
</dbReference>
<feature type="binding site" evidence="12">
    <location>
        <position position="563"/>
    </location>
    <ligand>
        <name>Zn(2+)</name>
        <dbReference type="ChEBI" id="CHEBI:29105"/>
    </ligand>
</feature>
<comment type="similarity">
    <text evidence="2 12">Belongs to the class-II aminoacyl-tRNA synthetase family.</text>
</comment>
<dbReference type="GO" id="GO:0005524">
    <property type="term" value="F:ATP binding"/>
    <property type="evidence" value="ECO:0007669"/>
    <property type="project" value="UniProtKB-UniRule"/>
</dbReference>
<keyword evidence="8 12" id="KW-0067">ATP-binding</keyword>
<dbReference type="PRINTS" id="PR00980">
    <property type="entry name" value="TRNASYNTHALA"/>
</dbReference>
<dbReference type="Gene3D" id="3.30.54.20">
    <property type="match status" value="1"/>
</dbReference>
<dbReference type="FunFam" id="3.10.310.40:FF:000001">
    <property type="entry name" value="Alanine--tRNA ligase"/>
    <property type="match status" value="1"/>
</dbReference>
<evidence type="ECO:0000256" key="6">
    <source>
        <dbReference type="ARBA" id="ARBA00022741"/>
    </source>
</evidence>
<sequence length="875" mass="93821">MKSAEIREAFLRFFEEKGHTRVASSSLIPANDPTLLFTNAGMNQFKDCFLGLEKRAYTRATTSQKCVRAGGKHNDLENVGYTARHHTFFEMLGNFSFGDYFKRDAITYAWEFLTSPKWLNLPKEKLWVTVYASDDEAYAIWTEEVGVPAERMVRIGDNKGAPYASDNFWAMGDTGPCGPCTEIFFDHGEHIWGGPPGSPEEDGDRYIEIWNNVFMQFNRTADGVLHPLPAPSVDTGMGLERISAVLQHVHSNYEIDLFQNLLQASADAIGCANDGAPSLKVVADHIRSCGFLIADGVTPSNEGRGYVLRRIVRRACRHGNKLGAKGAFFHKIVAALAAEMGEAYPELRQQQAQIERVLKTEEEQFAKTLEQGLKILEQDLASLAGSVIPGDVVFKLYDTYGFPVDLTADIARERELSIDEDGFEREMQAQRERARSASAFGMDYNSLVKVEADTLFGGYDSTFGQGQVLALFKDGAAVEQLAAGEAGVVVLDRTPFYAESGGQVGDCGYLSDAEGARFDVRDTTKAGGAHLHHGVVAEGSLRVGQALEAQVDASVRGATALNHSATHLLHAALRQVLGEHVQQKGSLVDSQRLRFDFSHFEAIKPEQIKALEALVNAQIRNNSAVEIEETDIDTAKAKGAMALFGEKYGDSVRVLSMGDGFSVELCGGIHAKRTGDIGLLKIVSEGGVAAGVRRIEAVTGAGALDYLNGAEEQLKEAAALVKGSRDTLLDKLSGVLERNRQLEKELEQLKAKAASAAGDDLAGAAVEVAGVKVLSARLDGLDGKALLALVDQLKNKLGSAVILLGGEFDGKVVLVAGVTQDLTGKLKAGELMKRAAAAVGGKGGGRPDMAQGGGVDAGKLGEALALVEPFVAAAG</sequence>
<evidence type="ECO:0000256" key="3">
    <source>
        <dbReference type="ARBA" id="ARBA00022555"/>
    </source>
</evidence>
<dbReference type="GO" id="GO:0008270">
    <property type="term" value="F:zinc ion binding"/>
    <property type="evidence" value="ECO:0007669"/>
    <property type="project" value="UniProtKB-UniRule"/>
</dbReference>
<dbReference type="PROSITE" id="PS50860">
    <property type="entry name" value="AA_TRNA_LIGASE_II_ALA"/>
    <property type="match status" value="1"/>
</dbReference>
<dbReference type="InterPro" id="IPR018164">
    <property type="entry name" value="Ala-tRNA-synth_IIc_N"/>
</dbReference>
<evidence type="ECO:0000256" key="8">
    <source>
        <dbReference type="ARBA" id="ARBA00022840"/>
    </source>
</evidence>
<name>A0A1H2E1B7_9GAMM</name>
<keyword evidence="6 12" id="KW-0547">Nucleotide-binding</keyword>
<evidence type="ECO:0000259" key="14">
    <source>
        <dbReference type="PROSITE" id="PS50860"/>
    </source>
</evidence>
<dbReference type="SUPFAM" id="SSF101353">
    <property type="entry name" value="Putative anticodon-binding domain of alanyl-tRNA synthetase (AlaRS)"/>
    <property type="match status" value="1"/>
</dbReference>
<feature type="binding site" evidence="12">
    <location>
        <position position="666"/>
    </location>
    <ligand>
        <name>Zn(2+)</name>
        <dbReference type="ChEBI" id="CHEBI:29105"/>
    </ligand>
</feature>
<evidence type="ECO:0000256" key="4">
    <source>
        <dbReference type="ARBA" id="ARBA00022598"/>
    </source>
</evidence>
<comment type="subcellular location">
    <subcellularLocation>
        <location evidence="1 12">Cytoplasm</location>
    </subcellularLocation>
</comment>
<comment type="function">
    <text evidence="12">Catalyzes the attachment of alanine to tRNA(Ala) in a two-step reaction: alanine is first activated by ATP to form Ala-AMP and then transferred to the acceptor end of tRNA(Ala). Also edits incorrectly charged Ser-tRNA(Ala) and Gly-tRNA(Ala) via its editing domain.</text>
</comment>
<evidence type="ECO:0000256" key="5">
    <source>
        <dbReference type="ARBA" id="ARBA00022723"/>
    </source>
</evidence>
<dbReference type="Pfam" id="PF02272">
    <property type="entry name" value="DHHA1"/>
    <property type="match status" value="1"/>
</dbReference>
<dbReference type="SUPFAM" id="SSF55681">
    <property type="entry name" value="Class II aaRS and biotin synthetases"/>
    <property type="match status" value="1"/>
</dbReference>
<dbReference type="InterPro" id="IPR045864">
    <property type="entry name" value="aa-tRNA-synth_II/BPL/LPL"/>
</dbReference>
<dbReference type="GO" id="GO:0000049">
    <property type="term" value="F:tRNA binding"/>
    <property type="evidence" value="ECO:0007669"/>
    <property type="project" value="UniProtKB-KW"/>
</dbReference>
<dbReference type="STRING" id="1245526.SAMN05216580_0207"/>
<dbReference type="AlphaFoldDB" id="A0A1H2E1B7"/>
<proteinExistence type="inferred from homology"/>
<dbReference type="CDD" id="cd00673">
    <property type="entry name" value="AlaRS_core"/>
    <property type="match status" value="1"/>
</dbReference>
<dbReference type="SUPFAM" id="SSF50447">
    <property type="entry name" value="Translation proteins"/>
    <property type="match status" value="1"/>
</dbReference>
<dbReference type="EMBL" id="LT629780">
    <property type="protein sequence ID" value="SDT88873.1"/>
    <property type="molecule type" value="Genomic_DNA"/>
</dbReference>
<dbReference type="GO" id="GO:0005829">
    <property type="term" value="C:cytosol"/>
    <property type="evidence" value="ECO:0007669"/>
    <property type="project" value="TreeGrafter"/>
</dbReference>
<dbReference type="GO" id="GO:0006419">
    <property type="term" value="P:alanyl-tRNA aminoacylation"/>
    <property type="evidence" value="ECO:0007669"/>
    <property type="project" value="UniProtKB-UniRule"/>
</dbReference>
<comment type="domain">
    <text evidence="12">Consists of three domains; the N-terminal catalytic domain, the editing domain and the C-terminal C-Ala domain. The editing domain removes incorrectly charged amino acids, while the C-Ala domain, along with tRNA(Ala), serves as a bridge to cooperatively bring together the editing and aminoacylation centers thus stimulating deacylation of misacylated tRNAs.</text>
</comment>
<evidence type="ECO:0000313" key="15">
    <source>
        <dbReference type="EMBL" id="SDT88873.1"/>
    </source>
</evidence>
<evidence type="ECO:0000256" key="9">
    <source>
        <dbReference type="ARBA" id="ARBA00022884"/>
    </source>
</evidence>
<dbReference type="GO" id="GO:0004813">
    <property type="term" value="F:alanine-tRNA ligase activity"/>
    <property type="evidence" value="ECO:0007669"/>
    <property type="project" value="UniProtKB-UniRule"/>
</dbReference>
<keyword evidence="11 12" id="KW-0030">Aminoacyl-tRNA synthetase</keyword>
<dbReference type="PANTHER" id="PTHR11777:SF9">
    <property type="entry name" value="ALANINE--TRNA LIGASE, CYTOPLASMIC"/>
    <property type="match status" value="1"/>
</dbReference>
<keyword evidence="12" id="KW-0963">Cytoplasm</keyword>
<dbReference type="FunFam" id="3.30.54.20:FF:000001">
    <property type="entry name" value="Alanine--tRNA ligase"/>
    <property type="match status" value="1"/>
</dbReference>
<dbReference type="NCBIfam" id="TIGR00344">
    <property type="entry name" value="alaS"/>
    <property type="match status" value="1"/>
</dbReference>
<protein>
    <recommendedName>
        <fullName evidence="12">Alanine--tRNA ligase</fullName>
        <ecNumber evidence="12">6.1.1.7</ecNumber>
    </recommendedName>
    <alternativeName>
        <fullName evidence="12">Alanyl-tRNA synthetase</fullName>
        <shortName evidence="12">AlaRS</shortName>
    </alternativeName>
</protein>
<reference evidence="16" key="1">
    <citation type="submission" date="2016-10" db="EMBL/GenBank/DDBJ databases">
        <authorList>
            <person name="Varghese N."/>
            <person name="Submissions S."/>
        </authorList>
    </citation>
    <scope>NUCLEOTIDE SEQUENCE [LARGE SCALE GENOMIC DNA]</scope>
    <source>
        <strain evidence="16">CCTCC 2012022</strain>
    </source>
</reference>
<comment type="catalytic activity">
    <reaction evidence="12">
        <text>tRNA(Ala) + L-alanine + ATP = L-alanyl-tRNA(Ala) + AMP + diphosphate</text>
        <dbReference type="Rhea" id="RHEA:12540"/>
        <dbReference type="Rhea" id="RHEA-COMP:9657"/>
        <dbReference type="Rhea" id="RHEA-COMP:9923"/>
        <dbReference type="ChEBI" id="CHEBI:30616"/>
        <dbReference type="ChEBI" id="CHEBI:33019"/>
        <dbReference type="ChEBI" id="CHEBI:57972"/>
        <dbReference type="ChEBI" id="CHEBI:78442"/>
        <dbReference type="ChEBI" id="CHEBI:78497"/>
        <dbReference type="ChEBI" id="CHEBI:456215"/>
        <dbReference type="EC" id="6.1.1.7"/>
    </reaction>
</comment>
<dbReference type="InterPro" id="IPR002318">
    <property type="entry name" value="Ala-tRNA-lgiase_IIc"/>
</dbReference>
<dbReference type="SUPFAM" id="SSF55186">
    <property type="entry name" value="ThrRS/AlaRS common domain"/>
    <property type="match status" value="1"/>
</dbReference>
<feature type="binding site" evidence="12">
    <location>
        <position position="567"/>
    </location>
    <ligand>
        <name>Zn(2+)</name>
        <dbReference type="ChEBI" id="CHEBI:29105"/>
    </ligand>
</feature>
<dbReference type="Gene3D" id="2.40.30.130">
    <property type="match status" value="1"/>
</dbReference>
<dbReference type="GO" id="GO:0002161">
    <property type="term" value="F:aminoacyl-tRNA deacylase activity"/>
    <property type="evidence" value="ECO:0007669"/>
    <property type="project" value="TreeGrafter"/>
</dbReference>
<keyword evidence="4 12" id="KW-0436">Ligase</keyword>
<keyword evidence="16" id="KW-1185">Reference proteome</keyword>
<dbReference type="OrthoDB" id="9803884at2"/>
<keyword evidence="5 12" id="KW-0479">Metal-binding</keyword>
<dbReference type="Gene3D" id="3.30.980.10">
    <property type="entry name" value="Threonyl-trna Synthetase, Chain A, domain 2"/>
    <property type="match status" value="1"/>
</dbReference>
<organism evidence="15 16">
    <name type="scientific">Geopseudomonas guangdongensis</name>
    <dbReference type="NCBI Taxonomy" id="1245526"/>
    <lineage>
        <taxon>Bacteria</taxon>
        <taxon>Pseudomonadati</taxon>
        <taxon>Pseudomonadota</taxon>
        <taxon>Gammaproteobacteria</taxon>
        <taxon>Pseudomonadales</taxon>
        <taxon>Pseudomonadaceae</taxon>
        <taxon>Geopseudomonas</taxon>
    </lineage>
</organism>
<feature type="domain" description="Alanyl-transfer RNA synthetases family profile" evidence="14">
    <location>
        <begin position="1"/>
        <end position="709"/>
    </location>
</feature>
<dbReference type="InterPro" id="IPR018162">
    <property type="entry name" value="Ala-tRNA-ligase_IIc_anticod-bd"/>
</dbReference>
<dbReference type="InterPro" id="IPR018163">
    <property type="entry name" value="Thr/Ala-tRNA-synth_IIc_edit"/>
</dbReference>
<dbReference type="Pfam" id="PF07973">
    <property type="entry name" value="tRNA_SAD"/>
    <property type="match status" value="1"/>
</dbReference>
<feature type="coiled-coil region" evidence="13">
    <location>
        <begin position="707"/>
        <end position="759"/>
    </location>
</feature>
<evidence type="ECO:0000256" key="10">
    <source>
        <dbReference type="ARBA" id="ARBA00022917"/>
    </source>
</evidence>
<dbReference type="FunFam" id="3.30.980.10:FF:000004">
    <property type="entry name" value="Alanine--tRNA ligase, cytoplasmic"/>
    <property type="match status" value="1"/>
</dbReference>
<evidence type="ECO:0000256" key="13">
    <source>
        <dbReference type="SAM" id="Coils"/>
    </source>
</evidence>
<keyword evidence="13" id="KW-0175">Coiled coil</keyword>
<dbReference type="GO" id="GO:0045892">
    <property type="term" value="P:negative regulation of DNA-templated transcription"/>
    <property type="evidence" value="ECO:0007669"/>
    <property type="project" value="TreeGrafter"/>
</dbReference>
<dbReference type="InterPro" id="IPR012947">
    <property type="entry name" value="tRNA_SAD"/>
</dbReference>